<organism evidence="7 8">
    <name type="scientific">Candidatus Roizmanbacteria bacterium CG11_big_fil_rev_8_21_14_0_20_36_8</name>
    <dbReference type="NCBI Taxonomy" id="1974856"/>
    <lineage>
        <taxon>Bacteria</taxon>
        <taxon>Candidatus Roizmaniibacteriota</taxon>
    </lineage>
</organism>
<evidence type="ECO:0000256" key="6">
    <source>
        <dbReference type="ARBA" id="ARBA00023458"/>
    </source>
</evidence>
<evidence type="ECO:0000313" key="8">
    <source>
        <dbReference type="Proteomes" id="UP000231056"/>
    </source>
</evidence>
<protein>
    <recommendedName>
        <fullName evidence="9">Cell shape-determining protein MreB</fullName>
    </recommendedName>
</protein>
<evidence type="ECO:0000256" key="4">
    <source>
        <dbReference type="ARBA" id="ARBA00022840"/>
    </source>
</evidence>
<evidence type="ECO:0000256" key="1">
    <source>
        <dbReference type="ARBA" id="ARBA00004496"/>
    </source>
</evidence>
<dbReference type="AlphaFoldDB" id="A0A2M6IUZ6"/>
<gene>
    <name evidence="7" type="ORF">COV58_00915</name>
</gene>
<evidence type="ECO:0000313" key="7">
    <source>
        <dbReference type="EMBL" id="PIQ73749.1"/>
    </source>
</evidence>
<keyword evidence="3" id="KW-0547">Nucleotide-binding</keyword>
<dbReference type="InterPro" id="IPR004753">
    <property type="entry name" value="MreB"/>
</dbReference>
<evidence type="ECO:0008006" key="9">
    <source>
        <dbReference type="Google" id="ProtNLM"/>
    </source>
</evidence>
<dbReference type="InterPro" id="IPR056546">
    <property type="entry name" value="MreB_MamK-like"/>
</dbReference>
<dbReference type="PANTHER" id="PTHR42749:SF1">
    <property type="entry name" value="CELL SHAPE-DETERMINING PROTEIN MREB"/>
    <property type="match status" value="1"/>
</dbReference>
<keyword evidence="2" id="KW-0963">Cytoplasm</keyword>
<comment type="subcellular location">
    <subcellularLocation>
        <location evidence="1">Cytoplasm</location>
    </subcellularLocation>
</comment>
<dbReference type="PANTHER" id="PTHR42749">
    <property type="entry name" value="CELL SHAPE-DETERMINING PROTEIN MREB"/>
    <property type="match status" value="1"/>
</dbReference>
<accession>A0A2M6IUZ6</accession>
<dbReference type="Proteomes" id="UP000231056">
    <property type="component" value="Unassembled WGS sequence"/>
</dbReference>
<dbReference type="InterPro" id="IPR043129">
    <property type="entry name" value="ATPase_NBD"/>
</dbReference>
<proteinExistence type="inferred from homology"/>
<dbReference type="PRINTS" id="PR01652">
    <property type="entry name" value="SHAPEPROTEIN"/>
</dbReference>
<dbReference type="EMBL" id="PCVM01000017">
    <property type="protein sequence ID" value="PIQ73749.1"/>
    <property type="molecule type" value="Genomic_DNA"/>
</dbReference>
<dbReference type="GO" id="GO:0005524">
    <property type="term" value="F:ATP binding"/>
    <property type="evidence" value="ECO:0007669"/>
    <property type="project" value="UniProtKB-KW"/>
</dbReference>
<evidence type="ECO:0000256" key="5">
    <source>
        <dbReference type="ARBA" id="ARBA00022960"/>
    </source>
</evidence>
<name>A0A2M6IUZ6_9BACT</name>
<comment type="caution">
    <text evidence="7">The sequence shown here is derived from an EMBL/GenBank/DDBJ whole genome shotgun (WGS) entry which is preliminary data.</text>
</comment>
<evidence type="ECO:0000256" key="3">
    <source>
        <dbReference type="ARBA" id="ARBA00022741"/>
    </source>
</evidence>
<dbReference type="Gene3D" id="3.30.420.40">
    <property type="match status" value="2"/>
</dbReference>
<dbReference type="GO" id="GO:0005737">
    <property type="term" value="C:cytoplasm"/>
    <property type="evidence" value="ECO:0007669"/>
    <property type="project" value="UniProtKB-SubCell"/>
</dbReference>
<dbReference type="Pfam" id="PF06723">
    <property type="entry name" value="MreB_Mbl"/>
    <property type="match status" value="1"/>
</dbReference>
<dbReference type="GO" id="GO:0008360">
    <property type="term" value="P:regulation of cell shape"/>
    <property type="evidence" value="ECO:0007669"/>
    <property type="project" value="UniProtKB-KW"/>
</dbReference>
<evidence type="ECO:0000256" key="2">
    <source>
        <dbReference type="ARBA" id="ARBA00022490"/>
    </source>
</evidence>
<dbReference type="GO" id="GO:0000902">
    <property type="term" value="P:cell morphogenesis"/>
    <property type="evidence" value="ECO:0007669"/>
    <property type="project" value="InterPro"/>
</dbReference>
<comment type="similarity">
    <text evidence="6">Belongs to the FtsA/MreB family.</text>
</comment>
<sequence length="353" mass="38988">MDIIAKLRQARIPFFDPFKAYFDLGTTNTRLGVKKKGIVYREPSYLGYNSRAKEYIFYGDEAKSIQGKTPDFISVTRPIDHGILADFDAEVAYLRHAIATSVQPYLAEFALLKPPIHGIACTPSIATEIERKAVEEALQKSGCTQVTIVDRALATASGCGFNIFSHEPQLVMDLGGGLIEISVVSGGGVVTQKVLRTAGENMNKIIGNYTYLKYGLVIGENTCEDLKIKLLNFETEDTTILVRGKSLENGLPKSIKLKSSDVREAIISQFHHIVDATKELIEGSQPEIADAIFKNGIALAGKMAKIPGLSKYFKQELEIDTYVVEQYEDATILGIMKLDLDQDKLHQISIKSY</sequence>
<keyword evidence="5" id="KW-0133">Cell shape</keyword>
<keyword evidence="4" id="KW-0067">ATP-binding</keyword>
<reference evidence="7 8" key="1">
    <citation type="submission" date="2017-09" db="EMBL/GenBank/DDBJ databases">
        <title>Depth-based differentiation of microbial function through sediment-hosted aquifers and enrichment of novel symbionts in the deep terrestrial subsurface.</title>
        <authorList>
            <person name="Probst A.J."/>
            <person name="Ladd B."/>
            <person name="Jarett J.K."/>
            <person name="Geller-Mcgrath D.E."/>
            <person name="Sieber C.M."/>
            <person name="Emerson J.B."/>
            <person name="Anantharaman K."/>
            <person name="Thomas B.C."/>
            <person name="Malmstrom R."/>
            <person name="Stieglmeier M."/>
            <person name="Klingl A."/>
            <person name="Woyke T."/>
            <person name="Ryan C.M."/>
            <person name="Banfield J.F."/>
        </authorList>
    </citation>
    <scope>NUCLEOTIDE SEQUENCE [LARGE SCALE GENOMIC DNA]</scope>
    <source>
        <strain evidence="7">CG11_big_fil_rev_8_21_14_0_20_36_8</strain>
    </source>
</reference>
<dbReference type="SUPFAM" id="SSF53067">
    <property type="entry name" value="Actin-like ATPase domain"/>
    <property type="match status" value="2"/>
</dbReference>